<accession>A0A9Q0N6Q1</accession>
<feature type="compositionally biased region" description="Polar residues" evidence="1">
    <location>
        <begin position="73"/>
        <end position="90"/>
    </location>
</feature>
<dbReference type="EMBL" id="WJQU01000002">
    <property type="protein sequence ID" value="KAJ6644494.1"/>
    <property type="molecule type" value="Genomic_DNA"/>
</dbReference>
<feature type="region of interest" description="Disordered" evidence="1">
    <location>
        <begin position="67"/>
        <end position="90"/>
    </location>
</feature>
<sequence>WKFGNAPSNYLPLNIAQFLRHKNIRQPRKIDVVEILSKKTKESSTHYRSIQYRIKTWFLQEKSVKEVSEQDESSSTQYNKSVPNLEQPRNVNFEMEAKIGGRPTKTLENSGPDSCVVWPI</sequence>
<dbReference type="AlphaFoldDB" id="A0A9Q0N6Q1"/>
<dbReference type="Proteomes" id="UP001151699">
    <property type="component" value="Chromosome B"/>
</dbReference>
<organism evidence="2 3">
    <name type="scientific">Pseudolycoriella hygida</name>
    <dbReference type="NCBI Taxonomy" id="35572"/>
    <lineage>
        <taxon>Eukaryota</taxon>
        <taxon>Metazoa</taxon>
        <taxon>Ecdysozoa</taxon>
        <taxon>Arthropoda</taxon>
        <taxon>Hexapoda</taxon>
        <taxon>Insecta</taxon>
        <taxon>Pterygota</taxon>
        <taxon>Neoptera</taxon>
        <taxon>Endopterygota</taxon>
        <taxon>Diptera</taxon>
        <taxon>Nematocera</taxon>
        <taxon>Sciaroidea</taxon>
        <taxon>Sciaridae</taxon>
        <taxon>Pseudolycoriella</taxon>
    </lineage>
</organism>
<evidence type="ECO:0000256" key="1">
    <source>
        <dbReference type="SAM" id="MobiDB-lite"/>
    </source>
</evidence>
<comment type="caution">
    <text evidence="2">The sequence shown here is derived from an EMBL/GenBank/DDBJ whole genome shotgun (WGS) entry which is preliminary data.</text>
</comment>
<name>A0A9Q0N6Q1_9DIPT</name>
<reference evidence="2" key="1">
    <citation type="submission" date="2022-07" db="EMBL/GenBank/DDBJ databases">
        <authorList>
            <person name="Trinca V."/>
            <person name="Uliana J.V.C."/>
            <person name="Torres T.T."/>
            <person name="Ward R.J."/>
            <person name="Monesi N."/>
        </authorList>
    </citation>
    <scope>NUCLEOTIDE SEQUENCE</scope>
    <source>
        <strain evidence="2">HSMRA1968</strain>
        <tissue evidence="2">Whole embryos</tissue>
    </source>
</reference>
<keyword evidence="3" id="KW-1185">Reference proteome</keyword>
<protein>
    <submittedName>
        <fullName evidence="2">Uncharacterized protein</fullName>
    </submittedName>
</protein>
<feature type="non-terminal residue" evidence="2">
    <location>
        <position position="120"/>
    </location>
</feature>
<evidence type="ECO:0000313" key="3">
    <source>
        <dbReference type="Proteomes" id="UP001151699"/>
    </source>
</evidence>
<gene>
    <name evidence="2" type="ORF">Bhyg_09463</name>
</gene>
<evidence type="ECO:0000313" key="2">
    <source>
        <dbReference type="EMBL" id="KAJ6644494.1"/>
    </source>
</evidence>
<proteinExistence type="predicted"/>